<evidence type="ECO:0000256" key="5">
    <source>
        <dbReference type="ARBA" id="ARBA00022692"/>
    </source>
</evidence>
<evidence type="ECO:0000256" key="7">
    <source>
        <dbReference type="ARBA" id="ARBA00022989"/>
    </source>
</evidence>
<keyword evidence="8" id="KW-0560">Oxidoreductase</keyword>
<dbReference type="Proteomes" id="UP000719766">
    <property type="component" value="Unassembled WGS sequence"/>
</dbReference>
<dbReference type="SUPFAM" id="SSF48264">
    <property type="entry name" value="Cytochrome P450"/>
    <property type="match status" value="1"/>
</dbReference>
<dbReference type="GeneID" id="64596249"/>
<gene>
    <name evidence="12" type="ORF">HD556DRAFT_1356253</name>
</gene>
<comment type="cofactor">
    <cofactor evidence="1">
        <name>heme</name>
        <dbReference type="ChEBI" id="CHEBI:30413"/>
    </cofactor>
</comment>
<evidence type="ECO:0000256" key="6">
    <source>
        <dbReference type="ARBA" id="ARBA00022723"/>
    </source>
</evidence>
<keyword evidence="7" id="KW-1133">Transmembrane helix</keyword>
<dbReference type="PANTHER" id="PTHR46300">
    <property type="entry name" value="P450, PUTATIVE (EUROFUNG)-RELATED-RELATED"/>
    <property type="match status" value="1"/>
</dbReference>
<keyword evidence="6" id="KW-0479">Metal-binding</keyword>
<dbReference type="GO" id="GO:0020037">
    <property type="term" value="F:heme binding"/>
    <property type="evidence" value="ECO:0007669"/>
    <property type="project" value="InterPro"/>
</dbReference>
<evidence type="ECO:0000256" key="9">
    <source>
        <dbReference type="ARBA" id="ARBA00023004"/>
    </source>
</evidence>
<evidence type="ECO:0000256" key="4">
    <source>
        <dbReference type="ARBA" id="ARBA00022617"/>
    </source>
</evidence>
<keyword evidence="10" id="KW-0503">Monooxygenase</keyword>
<feature type="non-terminal residue" evidence="12">
    <location>
        <position position="1"/>
    </location>
</feature>
<dbReference type="Pfam" id="PF00067">
    <property type="entry name" value="p450"/>
    <property type="match status" value="1"/>
</dbReference>
<accession>A0A9P7IZ13</accession>
<keyword evidence="9" id="KW-0408">Iron</keyword>
<dbReference type="InterPro" id="IPR050364">
    <property type="entry name" value="Cytochrome_P450_fung"/>
</dbReference>
<dbReference type="InterPro" id="IPR001128">
    <property type="entry name" value="Cyt_P450"/>
</dbReference>
<dbReference type="GO" id="GO:0016705">
    <property type="term" value="F:oxidoreductase activity, acting on paired donors, with incorporation or reduction of molecular oxygen"/>
    <property type="evidence" value="ECO:0007669"/>
    <property type="project" value="InterPro"/>
</dbReference>
<keyword evidence="4" id="KW-0349">Heme</keyword>
<evidence type="ECO:0000313" key="13">
    <source>
        <dbReference type="Proteomes" id="UP000719766"/>
    </source>
</evidence>
<comment type="similarity">
    <text evidence="3">Belongs to the cytochrome P450 family.</text>
</comment>
<keyword evidence="11" id="KW-0472">Membrane</keyword>
<protein>
    <submittedName>
        <fullName evidence="12">Cytochrome P450</fullName>
    </submittedName>
</protein>
<evidence type="ECO:0000256" key="11">
    <source>
        <dbReference type="ARBA" id="ARBA00023136"/>
    </source>
</evidence>
<dbReference type="RefSeq" id="XP_041162472.1">
    <property type="nucleotide sequence ID" value="XM_041302485.1"/>
</dbReference>
<dbReference type="Gene3D" id="1.10.630.10">
    <property type="entry name" value="Cytochrome P450"/>
    <property type="match status" value="1"/>
</dbReference>
<dbReference type="AlphaFoldDB" id="A0A9P7IZ13"/>
<dbReference type="InterPro" id="IPR036396">
    <property type="entry name" value="Cyt_P450_sf"/>
</dbReference>
<keyword evidence="5" id="KW-0812">Transmembrane</keyword>
<proteinExistence type="inferred from homology"/>
<evidence type="ECO:0000313" key="12">
    <source>
        <dbReference type="EMBL" id="KAG1797362.1"/>
    </source>
</evidence>
<comment type="caution">
    <text evidence="12">The sequence shown here is derived from an EMBL/GenBank/DDBJ whole genome shotgun (WGS) entry which is preliminary data.</text>
</comment>
<evidence type="ECO:0000256" key="8">
    <source>
        <dbReference type="ARBA" id="ARBA00023002"/>
    </source>
</evidence>
<evidence type="ECO:0000256" key="3">
    <source>
        <dbReference type="ARBA" id="ARBA00010617"/>
    </source>
</evidence>
<dbReference type="EMBL" id="JABBWE010000016">
    <property type="protein sequence ID" value="KAG1797362.1"/>
    <property type="molecule type" value="Genomic_DNA"/>
</dbReference>
<evidence type="ECO:0000256" key="2">
    <source>
        <dbReference type="ARBA" id="ARBA00004167"/>
    </source>
</evidence>
<keyword evidence="13" id="KW-1185">Reference proteome</keyword>
<dbReference type="GO" id="GO:0016020">
    <property type="term" value="C:membrane"/>
    <property type="evidence" value="ECO:0007669"/>
    <property type="project" value="UniProtKB-SubCell"/>
</dbReference>
<dbReference type="GO" id="GO:0004497">
    <property type="term" value="F:monooxygenase activity"/>
    <property type="evidence" value="ECO:0007669"/>
    <property type="project" value="UniProtKB-KW"/>
</dbReference>
<dbReference type="PANTHER" id="PTHR46300:SF2">
    <property type="entry name" value="CYTOCHROME P450 MONOOXYGENASE ALNH-RELATED"/>
    <property type="match status" value="1"/>
</dbReference>
<name>A0A9P7IZ13_9AGAM</name>
<evidence type="ECO:0000256" key="10">
    <source>
        <dbReference type="ARBA" id="ARBA00023033"/>
    </source>
</evidence>
<sequence length="93" mass="10606">MILYPDVQARVHAEINQVVMHDKMPSIDDRPSLPYLDAVLREVLRWCPPIPLGMAHATINDDFYGGYFIPKVRYMTRGCIDLSVVQLGTMVMV</sequence>
<dbReference type="OrthoDB" id="2789670at2759"/>
<reference evidence="12" key="1">
    <citation type="journal article" date="2020" name="New Phytol.">
        <title>Comparative genomics reveals dynamic genome evolution in host specialist ectomycorrhizal fungi.</title>
        <authorList>
            <person name="Lofgren L.A."/>
            <person name="Nguyen N.H."/>
            <person name="Vilgalys R."/>
            <person name="Ruytinx J."/>
            <person name="Liao H.L."/>
            <person name="Branco S."/>
            <person name="Kuo A."/>
            <person name="LaButti K."/>
            <person name="Lipzen A."/>
            <person name="Andreopoulos W."/>
            <person name="Pangilinan J."/>
            <person name="Riley R."/>
            <person name="Hundley H."/>
            <person name="Na H."/>
            <person name="Barry K."/>
            <person name="Grigoriev I.V."/>
            <person name="Stajich J.E."/>
            <person name="Kennedy P.G."/>
        </authorList>
    </citation>
    <scope>NUCLEOTIDE SEQUENCE</scope>
    <source>
        <strain evidence="12">S12</strain>
    </source>
</reference>
<evidence type="ECO:0000256" key="1">
    <source>
        <dbReference type="ARBA" id="ARBA00001971"/>
    </source>
</evidence>
<comment type="subcellular location">
    <subcellularLocation>
        <location evidence="2">Membrane</location>
        <topology evidence="2">Single-pass membrane protein</topology>
    </subcellularLocation>
</comment>
<dbReference type="GO" id="GO:0005506">
    <property type="term" value="F:iron ion binding"/>
    <property type="evidence" value="ECO:0007669"/>
    <property type="project" value="InterPro"/>
</dbReference>
<organism evidence="12 13">
    <name type="scientific">Suillus plorans</name>
    <dbReference type="NCBI Taxonomy" id="116603"/>
    <lineage>
        <taxon>Eukaryota</taxon>
        <taxon>Fungi</taxon>
        <taxon>Dikarya</taxon>
        <taxon>Basidiomycota</taxon>
        <taxon>Agaricomycotina</taxon>
        <taxon>Agaricomycetes</taxon>
        <taxon>Agaricomycetidae</taxon>
        <taxon>Boletales</taxon>
        <taxon>Suillineae</taxon>
        <taxon>Suillaceae</taxon>
        <taxon>Suillus</taxon>
    </lineage>
</organism>